<evidence type="ECO:0000256" key="3">
    <source>
        <dbReference type="SAM" id="Phobius"/>
    </source>
</evidence>
<dbReference type="Gene3D" id="3.40.630.190">
    <property type="entry name" value="LCP protein"/>
    <property type="match status" value="1"/>
</dbReference>
<evidence type="ECO:0000313" key="5">
    <source>
        <dbReference type="EMBL" id="GAA4927795.1"/>
    </source>
</evidence>
<feature type="transmembrane region" description="Helical" evidence="3">
    <location>
        <begin position="32"/>
        <end position="54"/>
    </location>
</feature>
<protein>
    <recommendedName>
        <fullName evidence="4">Cell envelope-related transcriptional attenuator domain-containing protein</fullName>
    </recommendedName>
</protein>
<dbReference type="PANTHER" id="PTHR33392:SF6">
    <property type="entry name" value="POLYISOPRENYL-TEICHOIC ACID--PEPTIDOGLYCAN TEICHOIC ACID TRANSFERASE TAGU"/>
    <property type="match status" value="1"/>
</dbReference>
<organism evidence="5 6">
    <name type="scientific">Nesterenkonia rhizosphaerae</name>
    <dbReference type="NCBI Taxonomy" id="1348272"/>
    <lineage>
        <taxon>Bacteria</taxon>
        <taxon>Bacillati</taxon>
        <taxon>Actinomycetota</taxon>
        <taxon>Actinomycetes</taxon>
        <taxon>Micrococcales</taxon>
        <taxon>Micrococcaceae</taxon>
        <taxon>Nesterenkonia</taxon>
    </lineage>
</organism>
<dbReference type="RefSeq" id="WP_345478563.1">
    <property type="nucleotide sequence ID" value="NZ_BAABLW010000007.1"/>
</dbReference>
<sequence length="356" mass="38006">MTAAPPRHGAPHNGPVFFEEEPPPKRRKTGRWVLGGFAVLVVLGLLASLTYLFVLQRSYNENVTHFPSAEDGQSSVFPPEEERPADDDALNILLLGSDSGGGSGDNENLPRVPGGGRSDTMMLVHIPESRDAVSVISIPRDLWVEIPGGYGWHKVNAGLALGGGQGPGLTVATIESLFDVRVDHVAAIDMLGFAGLVDSMGGVTVNSPMAFTAQNGMSFAEGPQHMTSEQALAFVRERKAFPTGDLQRIQNQQTFIRAVIDQAATPSTLSNPVRVNEMVGTFAQHLITDEELDAGAAASLAWSARGAVNNMQFTTLPTAGNGYSADGQWIFYQDTEAIAAMSQHMKDGTLADYLSQ</sequence>
<keyword evidence="3" id="KW-1133">Transmembrane helix</keyword>
<dbReference type="Pfam" id="PF03816">
    <property type="entry name" value="LytR_cpsA_psr"/>
    <property type="match status" value="1"/>
</dbReference>
<dbReference type="InterPro" id="IPR050922">
    <property type="entry name" value="LytR/CpsA/Psr_CW_biosynth"/>
</dbReference>
<keyword evidence="3" id="KW-0812">Transmembrane</keyword>
<comment type="caution">
    <text evidence="5">The sequence shown here is derived from an EMBL/GenBank/DDBJ whole genome shotgun (WGS) entry which is preliminary data.</text>
</comment>
<evidence type="ECO:0000256" key="1">
    <source>
        <dbReference type="ARBA" id="ARBA00006068"/>
    </source>
</evidence>
<evidence type="ECO:0000256" key="2">
    <source>
        <dbReference type="SAM" id="MobiDB-lite"/>
    </source>
</evidence>
<evidence type="ECO:0000313" key="6">
    <source>
        <dbReference type="Proteomes" id="UP001500368"/>
    </source>
</evidence>
<dbReference type="EMBL" id="BAABLW010000007">
    <property type="protein sequence ID" value="GAA4927795.1"/>
    <property type="molecule type" value="Genomic_DNA"/>
</dbReference>
<dbReference type="PANTHER" id="PTHR33392">
    <property type="entry name" value="POLYISOPRENYL-TEICHOIC ACID--PEPTIDOGLYCAN TEICHOIC ACID TRANSFERASE TAGU"/>
    <property type="match status" value="1"/>
</dbReference>
<comment type="similarity">
    <text evidence="1">Belongs to the LytR/CpsA/Psr (LCP) family.</text>
</comment>
<dbReference type="Proteomes" id="UP001500368">
    <property type="component" value="Unassembled WGS sequence"/>
</dbReference>
<feature type="region of interest" description="Disordered" evidence="2">
    <location>
        <begin position="1"/>
        <end position="25"/>
    </location>
</feature>
<evidence type="ECO:0000259" key="4">
    <source>
        <dbReference type="Pfam" id="PF03816"/>
    </source>
</evidence>
<dbReference type="InterPro" id="IPR004474">
    <property type="entry name" value="LytR_CpsA_psr"/>
</dbReference>
<proteinExistence type="inferred from homology"/>
<gene>
    <name evidence="5" type="ORF">GCM10025790_27600</name>
</gene>
<keyword evidence="3" id="KW-0472">Membrane</keyword>
<reference evidence="6" key="1">
    <citation type="journal article" date="2019" name="Int. J. Syst. Evol. Microbiol.">
        <title>The Global Catalogue of Microorganisms (GCM) 10K type strain sequencing project: providing services to taxonomists for standard genome sequencing and annotation.</title>
        <authorList>
            <consortium name="The Broad Institute Genomics Platform"/>
            <consortium name="The Broad Institute Genome Sequencing Center for Infectious Disease"/>
            <person name="Wu L."/>
            <person name="Ma J."/>
        </authorList>
    </citation>
    <scope>NUCLEOTIDE SEQUENCE [LARGE SCALE GENOMIC DNA]</scope>
    <source>
        <strain evidence="6">JCM 19129</strain>
    </source>
</reference>
<accession>A0ABP9G4T2</accession>
<dbReference type="NCBIfam" id="TIGR00350">
    <property type="entry name" value="lytR_cpsA_psr"/>
    <property type="match status" value="1"/>
</dbReference>
<feature type="domain" description="Cell envelope-related transcriptional attenuator" evidence="4">
    <location>
        <begin position="117"/>
        <end position="264"/>
    </location>
</feature>
<name>A0ABP9G4T2_9MICC</name>
<keyword evidence="6" id="KW-1185">Reference proteome</keyword>